<dbReference type="InterPro" id="IPR055109">
    <property type="entry name" value="SMCHD1_S5"/>
</dbReference>
<dbReference type="SUPFAM" id="SSF51905">
    <property type="entry name" value="FAD/NAD(P)-binding domain"/>
    <property type="match status" value="1"/>
</dbReference>
<feature type="region of interest" description="Disordered" evidence="1">
    <location>
        <begin position="1047"/>
        <end position="1070"/>
    </location>
</feature>
<gene>
    <name evidence="3" type="ORF">WJX81_007225</name>
</gene>
<dbReference type="Pfam" id="PF13589">
    <property type="entry name" value="HATPase_c_3"/>
    <property type="match status" value="1"/>
</dbReference>
<dbReference type="Gene3D" id="3.50.50.60">
    <property type="entry name" value="FAD/NAD(P)-binding domain"/>
    <property type="match status" value="1"/>
</dbReference>
<reference evidence="3 4" key="1">
    <citation type="journal article" date="2024" name="Nat. Commun.">
        <title>Phylogenomics reveals the evolutionary origins of lichenization in chlorophyte algae.</title>
        <authorList>
            <person name="Puginier C."/>
            <person name="Libourel C."/>
            <person name="Otte J."/>
            <person name="Skaloud P."/>
            <person name="Haon M."/>
            <person name="Grisel S."/>
            <person name="Petersen M."/>
            <person name="Berrin J.G."/>
            <person name="Delaux P.M."/>
            <person name="Dal Grande F."/>
            <person name="Keller J."/>
        </authorList>
    </citation>
    <scope>NUCLEOTIDE SEQUENCE [LARGE SCALE GENOMIC DNA]</scope>
    <source>
        <strain evidence="3 4">SAG 245.80</strain>
    </source>
</reference>
<name>A0AAW1S247_9CHLO</name>
<feature type="domain" description="SMCHD1 ribosomal S5" evidence="2">
    <location>
        <begin position="648"/>
        <end position="711"/>
    </location>
</feature>
<comment type="caution">
    <text evidence="3">The sequence shown here is derived from an EMBL/GenBank/DDBJ whole genome shotgun (WGS) entry which is preliminary data.</text>
</comment>
<organism evidence="3 4">
    <name type="scientific">Elliptochloris bilobata</name>
    <dbReference type="NCBI Taxonomy" id="381761"/>
    <lineage>
        <taxon>Eukaryota</taxon>
        <taxon>Viridiplantae</taxon>
        <taxon>Chlorophyta</taxon>
        <taxon>core chlorophytes</taxon>
        <taxon>Trebouxiophyceae</taxon>
        <taxon>Trebouxiophyceae incertae sedis</taxon>
        <taxon>Elliptochloris clade</taxon>
        <taxon>Elliptochloris</taxon>
    </lineage>
</organism>
<accession>A0AAW1S247</accession>
<evidence type="ECO:0000313" key="3">
    <source>
        <dbReference type="EMBL" id="KAK9839706.1"/>
    </source>
</evidence>
<dbReference type="PANTHER" id="PTHR22640:SF2">
    <property type="entry name" value="STRUCTURAL MAINTENANCE OF CHROMOSOMES FLEXIBLE HINGE DOMAIN-CONTAINING PROTEIN 1"/>
    <property type="match status" value="1"/>
</dbReference>
<feature type="region of interest" description="Disordered" evidence="1">
    <location>
        <begin position="2016"/>
        <end position="2039"/>
    </location>
</feature>
<dbReference type="InterPro" id="IPR036890">
    <property type="entry name" value="HATPase_C_sf"/>
</dbReference>
<keyword evidence="4" id="KW-1185">Reference proteome</keyword>
<sequence length="2574" mass="265723">MGWFSCSAEAGQALAHLQDSSEAAGLRHKLWTASEVAARYPALRLPSGAAALWQPDGGVLDAMAAAQLLTSLAVRAGADVRAGSRLTGWRDAGGRFDVVCEEADGLRLHAEMEQLVLAPGAWLADSLGVFGLHAGGLQVQGAGWMDCAAGPELARMPLCACLGLSQGEDDAASIGSDPLRSRWLALPAAAVARGLGPHVGGCGIDMHAVAPDGLPLLGSHSNFESGRVVVAAAAGGTCAANVAGAAQLAPVLARAAVQLLLGRPADLDTAALSLTRESFLLTDFNGEVRSDADLQRVASGGKLWAVDRQAGLAHAPAKERVSFQPHPKTLTMAGDYEYYAAQGRSPFPYALAELIDNALRATRRNEGARRIEVTLATTGAAGAPRAGLISVWDNGCGMATRELSEWAVMNLSMEDRGLAPAPPAHSSQDAASERFLTGDLSFFGVGSKNAAFYMGRCIRVATKPADSAYVHELGIAAEALEARYRDKQDVYVEDLLHRNPGDASTLAPAEAMFAPLVKAWVAGEPGAQGFGPDTDPGARDSDGGVAAGPPDALGGDAGGSSFTRVVVSSLKPEIQRQIADEEGGQQLGRDLAHLYHYYLHGERGNQAPTCSLPAPDPPQRAGVLPAICVRYMANGRELWGVDLADVTDDMESRFLQVGRAEMQFALQVPGRGAVAGALLYYPFENEAETLPLEDPGAQHAHVTTYNLTQAQAEGGTQAPGLTTQRGPGTQAPGSGGGSGIDGEEPDGNVLWRQSQAPCIEAFWQGRLIPGARIASLPFIEAVRAKRTASTRDALPDEAFARVRGALFFGPAFRVTRNKLTFRDNLAELLAAASPDGPGSLERKFREWLAHCHATLDKLISFRGLADEATQAAMRARIGEGVTAFTQIEDGTRSVAVGDVVKLAVRPAVMGVVQHFIVHQAVREEGVYARGSVAVRPLPQEVYGVEAERVAPLRRLEGGAVAEEDLARHVARELEKVPSQLALEPMRLATGNAVALDAGATLPETTVAVLSGAGVRLVRGTLGGERRQAFTVTQRLWRLAPAASGAEASLPNADDADADAPAAKRRKGRKGKKVAARAAEAVSSPGELVLEVVNRTPLGDAFAFARVENGLNRAGAYRLDYEMAPAVPGCAPLSLAVELAVSPGPATGFEIQGEGRAVAAAQELMLGELLPPLLLAFKDAFGNVACLDKQPTVRLDVVSPAAEGEEEVPASDLVASAEQGLESSAGVRLTGVQVLGAPGSRQGTALLADAAAAAAAADPRGSDVQPAQAASQAEAGPPAAEAALRIEVTGFEAQRLPLRLRAGAPHTFTLLDGHPWQAQMEAAAQSLTQLPANRPAAVALLAAGSPLGAVSARALDAWGNAAAPADALPCELVLECAALDPPSAAAPFSAAGMACMQGLRAAAHAAATGGPAMCALYVRCRPAGPGAAAAVAAAGPPERLELGVALVPSGEPASLRILRGGMPLSSALKAGEEGEEGEEQWVLEGVEAGAVLVGLAVQLLDSAGDPIAQPVLDGAGDPIAQPVEGRLKASWVSGSKKVKLSGDSIIDMPPLTAREDLEDEAWRVHFKRSGTRHVLDAPLVLSKVAAAPATWQLTLAEPAASQRDEGGADVAAGVPFVLEAEARDRFSNRCHGGAGALPEPQITVQADQPLECDPAVWQRTWRTTEGGTEVLEVGNVVLHGKPGLVSLHLSDAAGDEGRSALAPDTLELHLAAGPMAGLVFEDAPVLAAGTRAVLSRLRVHCVDECGNSTTALPAGVTGLEVQLAPSAVAADGSGAAAATAVSGGNRVCVREGVALFKDVRIVAERPGTFLLTAKTASRKVAGDATLTLELAPSNTVTGLALRTQTLNLPAGSAAALFVAVETEDGVPLPAAAATEGLAVRLVPPGGGRAESEALRLDESTASLAEGAAEYEIATGELRAAGQYTATAEWEEGRLVLARALAKRDASLRSTALTFTVEAGPPVALALDPPAAGERLAATNGADAGARLLLRGAALQLRDAFGNVAAAAGVRVRLSLRWPGSSEGPPGSELPGLELRSGGAAEQKTDGAGRAFIGDLAFAERSGRVGAPADENAPGNAPPGALELELCAEAAGLAGHGQWCTAWTRAVLFTDNAGRFTAIKALAGRQAALAARREDAAERLASTGRAAQAAAKELRSVQRRASECRVHVRGEPPATAAAAAAAAQALRADDGQRSAAPTVEARYGDPASKNMRALARCLGGGDPGVLGVLAALATVDDEPLSRVLSTAFRGMLDVLILRDSDARRRLQADLEAANMPLPDMLPLTHAVPYSGPTAGEAPGWARAGSTAHRLAAAACAGTDPALPLPLPHSRALARSRRGAAEGELSAEEWPRGCCGYAVNLVRPARPGMRAAVLYPMLGPVLVFETLEDASVYREFCAQKLKTPMADLLTLDMRRITSKGVNSGTTSFRVLPLANMTHRFGAAPPGDSGADAQAESQAEALEALAAALAASEAAAERQAAARAEAEAAEAECRGELEELEAELAALDAQLAAQQQASQGPDAVPAANSNPVREPGRKTARRGADKCAAAAEEEEEVPDPAPAEPQQRLSRLTKRTRR</sequence>
<feature type="domain" description="SMCHD1 ribosomal S5" evidence="2">
    <location>
        <begin position="753"/>
        <end position="853"/>
    </location>
</feature>
<proteinExistence type="predicted"/>
<evidence type="ECO:0000259" key="2">
    <source>
        <dbReference type="Pfam" id="PF22899"/>
    </source>
</evidence>
<dbReference type="Gene3D" id="3.30.9.10">
    <property type="entry name" value="D-Amino Acid Oxidase, subunit A, domain 2"/>
    <property type="match status" value="1"/>
</dbReference>
<protein>
    <recommendedName>
        <fullName evidence="2">SMCHD1 ribosomal S5 domain-containing protein</fullName>
    </recommendedName>
</protein>
<feature type="compositionally biased region" description="Basic and acidic residues" evidence="1">
    <location>
        <begin position="2530"/>
        <end position="2541"/>
    </location>
</feature>
<dbReference type="Pfam" id="PF22899">
    <property type="entry name" value="SMCHD1_S5"/>
    <property type="match status" value="2"/>
</dbReference>
<evidence type="ECO:0000313" key="4">
    <source>
        <dbReference type="Proteomes" id="UP001445335"/>
    </source>
</evidence>
<dbReference type="Proteomes" id="UP001445335">
    <property type="component" value="Unassembled WGS sequence"/>
</dbReference>
<dbReference type="PANTHER" id="PTHR22640">
    <property type="entry name" value="STRUCTURAL MAINTENANCE OF CHROMOSOMES FLEXIBLE HINGE DOMAIN-CONTAINING PROTEIN 1"/>
    <property type="match status" value="1"/>
</dbReference>
<dbReference type="EMBL" id="JALJOU010000015">
    <property type="protein sequence ID" value="KAK9839706.1"/>
    <property type="molecule type" value="Genomic_DNA"/>
</dbReference>
<feature type="compositionally biased region" description="Low complexity" evidence="1">
    <location>
        <begin position="543"/>
        <end position="554"/>
    </location>
</feature>
<dbReference type="InterPro" id="IPR038892">
    <property type="entry name" value="SMCHD1"/>
</dbReference>
<feature type="region of interest" description="Disordered" evidence="1">
    <location>
        <begin position="525"/>
        <end position="558"/>
    </location>
</feature>
<feature type="region of interest" description="Disordered" evidence="1">
    <location>
        <begin position="2508"/>
        <end position="2574"/>
    </location>
</feature>
<dbReference type="Gene3D" id="3.30.565.10">
    <property type="entry name" value="Histidine kinase-like ATPase, C-terminal domain"/>
    <property type="match status" value="1"/>
</dbReference>
<feature type="region of interest" description="Disordered" evidence="1">
    <location>
        <begin position="716"/>
        <end position="747"/>
    </location>
</feature>
<dbReference type="GO" id="GO:0006302">
    <property type="term" value="P:double-strand break repair"/>
    <property type="evidence" value="ECO:0007669"/>
    <property type="project" value="InterPro"/>
</dbReference>
<evidence type="ECO:0000256" key="1">
    <source>
        <dbReference type="SAM" id="MobiDB-lite"/>
    </source>
</evidence>
<dbReference type="SUPFAM" id="SSF55874">
    <property type="entry name" value="ATPase domain of HSP90 chaperone/DNA topoisomerase II/histidine kinase"/>
    <property type="match status" value="1"/>
</dbReference>
<dbReference type="InterPro" id="IPR036188">
    <property type="entry name" value="FAD/NAD-bd_sf"/>
</dbReference>